<evidence type="ECO:0000259" key="6">
    <source>
        <dbReference type="Pfam" id="PF08281"/>
    </source>
</evidence>
<dbReference type="PANTHER" id="PTHR43133:SF25">
    <property type="entry name" value="RNA POLYMERASE SIGMA FACTOR RFAY-RELATED"/>
    <property type="match status" value="1"/>
</dbReference>
<proteinExistence type="inferred from homology"/>
<dbReference type="Pfam" id="PF04542">
    <property type="entry name" value="Sigma70_r2"/>
    <property type="match status" value="1"/>
</dbReference>
<evidence type="ECO:0000256" key="4">
    <source>
        <dbReference type="ARBA" id="ARBA00023163"/>
    </source>
</evidence>
<feature type="domain" description="RNA polymerase sigma-70 region 2" evidence="5">
    <location>
        <begin position="33"/>
        <end position="96"/>
    </location>
</feature>
<evidence type="ECO:0000256" key="1">
    <source>
        <dbReference type="ARBA" id="ARBA00010641"/>
    </source>
</evidence>
<dbReference type="Pfam" id="PF08281">
    <property type="entry name" value="Sigma70_r4_2"/>
    <property type="match status" value="1"/>
</dbReference>
<dbReference type="InterPro" id="IPR039425">
    <property type="entry name" value="RNA_pol_sigma-70-like"/>
</dbReference>
<comment type="similarity">
    <text evidence="1">Belongs to the sigma-70 factor family. ECF subfamily.</text>
</comment>
<dbReference type="RefSeq" id="WP_259546388.1">
    <property type="nucleotide sequence ID" value="NZ_BAABHW010000001.1"/>
</dbReference>
<dbReference type="InterPro" id="IPR014284">
    <property type="entry name" value="RNA_pol_sigma-70_dom"/>
</dbReference>
<dbReference type="InterPro" id="IPR013325">
    <property type="entry name" value="RNA_pol_sigma_r2"/>
</dbReference>
<evidence type="ECO:0000313" key="8">
    <source>
        <dbReference type="Proteomes" id="UP001499910"/>
    </source>
</evidence>
<dbReference type="Gene3D" id="1.10.1740.10">
    <property type="match status" value="1"/>
</dbReference>
<protein>
    <submittedName>
        <fullName evidence="7">RNA polymerase sigma factor</fullName>
    </submittedName>
</protein>
<dbReference type="Proteomes" id="UP001499910">
    <property type="component" value="Unassembled WGS sequence"/>
</dbReference>
<keyword evidence="4" id="KW-0804">Transcription</keyword>
<evidence type="ECO:0000313" key="7">
    <source>
        <dbReference type="EMBL" id="GAA5068616.1"/>
    </source>
</evidence>
<accession>A0ABP9L3E8</accession>
<dbReference type="PANTHER" id="PTHR43133">
    <property type="entry name" value="RNA POLYMERASE ECF-TYPE SIGMA FACTO"/>
    <property type="match status" value="1"/>
</dbReference>
<keyword evidence="3" id="KW-0731">Sigma factor</keyword>
<dbReference type="SUPFAM" id="SSF88659">
    <property type="entry name" value="Sigma3 and sigma4 domains of RNA polymerase sigma factors"/>
    <property type="match status" value="1"/>
</dbReference>
<evidence type="ECO:0000256" key="3">
    <source>
        <dbReference type="ARBA" id="ARBA00023082"/>
    </source>
</evidence>
<feature type="domain" description="RNA polymerase sigma factor 70 region 4 type 2" evidence="6">
    <location>
        <begin position="141"/>
        <end position="191"/>
    </location>
</feature>
<reference evidence="8" key="1">
    <citation type="journal article" date="2019" name="Int. J. Syst. Evol. Microbiol.">
        <title>The Global Catalogue of Microorganisms (GCM) 10K type strain sequencing project: providing services to taxonomists for standard genome sequencing and annotation.</title>
        <authorList>
            <consortium name="The Broad Institute Genomics Platform"/>
            <consortium name="The Broad Institute Genome Sequencing Center for Infectious Disease"/>
            <person name="Wu L."/>
            <person name="Ma J."/>
        </authorList>
    </citation>
    <scope>NUCLEOTIDE SEQUENCE [LARGE SCALE GENOMIC DNA]</scope>
    <source>
        <strain evidence="8">JCM 18015</strain>
    </source>
</reference>
<dbReference type="SUPFAM" id="SSF88946">
    <property type="entry name" value="Sigma2 domain of RNA polymerase sigma factors"/>
    <property type="match status" value="1"/>
</dbReference>
<evidence type="ECO:0000256" key="2">
    <source>
        <dbReference type="ARBA" id="ARBA00023015"/>
    </source>
</evidence>
<dbReference type="InterPro" id="IPR013249">
    <property type="entry name" value="RNA_pol_sigma70_r4_t2"/>
</dbReference>
<dbReference type="InterPro" id="IPR036388">
    <property type="entry name" value="WH-like_DNA-bd_sf"/>
</dbReference>
<dbReference type="Gene3D" id="1.10.10.10">
    <property type="entry name" value="Winged helix-like DNA-binding domain superfamily/Winged helix DNA-binding domain"/>
    <property type="match status" value="1"/>
</dbReference>
<comment type="caution">
    <text evidence="7">The sequence shown here is derived from an EMBL/GenBank/DDBJ whole genome shotgun (WGS) entry which is preliminary data.</text>
</comment>
<dbReference type="InterPro" id="IPR013324">
    <property type="entry name" value="RNA_pol_sigma_r3/r4-like"/>
</dbReference>
<dbReference type="CDD" id="cd06171">
    <property type="entry name" value="Sigma70_r4"/>
    <property type="match status" value="1"/>
</dbReference>
<dbReference type="InterPro" id="IPR007627">
    <property type="entry name" value="RNA_pol_sigma70_r2"/>
</dbReference>
<name>A0ABP9L3E8_9RHOB</name>
<keyword evidence="2" id="KW-0805">Transcription regulation</keyword>
<evidence type="ECO:0000259" key="5">
    <source>
        <dbReference type="Pfam" id="PF04542"/>
    </source>
</evidence>
<dbReference type="EMBL" id="BAABHW010000001">
    <property type="protein sequence ID" value="GAA5068616.1"/>
    <property type="molecule type" value="Genomic_DNA"/>
</dbReference>
<dbReference type="NCBIfam" id="TIGR02937">
    <property type="entry name" value="sigma70-ECF"/>
    <property type="match status" value="1"/>
</dbReference>
<keyword evidence="8" id="KW-1185">Reference proteome</keyword>
<organism evidence="7 8">
    <name type="scientific">[Roseibacterium] beibuensis</name>
    <dbReference type="NCBI Taxonomy" id="1193142"/>
    <lineage>
        <taxon>Bacteria</taxon>
        <taxon>Pseudomonadati</taxon>
        <taxon>Pseudomonadota</taxon>
        <taxon>Alphaproteobacteria</taxon>
        <taxon>Rhodobacterales</taxon>
        <taxon>Roseobacteraceae</taxon>
        <taxon>Roseicyclus</taxon>
    </lineage>
</organism>
<sequence length="210" mass="22692">MMTSDDDETALPVPVDLVPVDLAPPPVADPRAFTALLPDLRRHAQRLARSAEDADDLVQDTLLRVWARLEEARRGAPDAKPVEDLRAYAFATLRGRATARHGQGLRPVPDSHRLAPPPPALVNHAEEEAPKGTDRLAVSEALAALDRLPPRQARLLRMRAIDGLSYAQIAKVTGLPMGTVTSRMARGRAALRDALDLPEGASVTDLLGPR</sequence>
<gene>
    <name evidence="7" type="ORF">GCM10023209_09440</name>
</gene>